<dbReference type="SUPFAM" id="SSF144000">
    <property type="entry name" value="Oxysterol-binding protein-like"/>
    <property type="match status" value="1"/>
</dbReference>
<evidence type="ECO:0008006" key="9">
    <source>
        <dbReference type="Google" id="ProtNLM"/>
    </source>
</evidence>
<dbReference type="PROSITE" id="PS01013">
    <property type="entry name" value="OSBP"/>
    <property type="match status" value="1"/>
</dbReference>
<evidence type="ECO:0000313" key="8">
    <source>
        <dbReference type="Proteomes" id="UP000298138"/>
    </source>
</evidence>
<keyword evidence="4" id="KW-0446">Lipid-binding</keyword>
<dbReference type="PANTHER" id="PTHR10972:SF102">
    <property type="entry name" value="OXYSTEROL-BINDING PROTEIN"/>
    <property type="match status" value="1"/>
</dbReference>
<evidence type="ECO:0000256" key="2">
    <source>
        <dbReference type="ARBA" id="ARBA00022448"/>
    </source>
</evidence>
<feature type="compositionally biased region" description="Polar residues" evidence="6">
    <location>
        <begin position="18"/>
        <end position="31"/>
    </location>
</feature>
<dbReference type="InterPro" id="IPR000648">
    <property type="entry name" value="Oxysterol-bd"/>
</dbReference>
<feature type="region of interest" description="Disordered" evidence="6">
    <location>
        <begin position="446"/>
        <end position="475"/>
    </location>
</feature>
<dbReference type="Gene3D" id="3.30.70.3490">
    <property type="match status" value="1"/>
</dbReference>
<dbReference type="STRING" id="341454.A0A4S2MVP4"/>
<comment type="similarity">
    <text evidence="1 5">Belongs to the OSBP family.</text>
</comment>
<protein>
    <recommendedName>
        <fullName evidence="9">Oxysterol-binding protein</fullName>
    </recommendedName>
</protein>
<organism evidence="7 8">
    <name type="scientific">Ascodesmis nigricans</name>
    <dbReference type="NCBI Taxonomy" id="341454"/>
    <lineage>
        <taxon>Eukaryota</taxon>
        <taxon>Fungi</taxon>
        <taxon>Dikarya</taxon>
        <taxon>Ascomycota</taxon>
        <taxon>Pezizomycotina</taxon>
        <taxon>Pezizomycetes</taxon>
        <taxon>Pezizales</taxon>
        <taxon>Ascodesmidaceae</taxon>
        <taxon>Ascodesmis</taxon>
    </lineage>
</organism>
<feature type="region of interest" description="Disordered" evidence="6">
    <location>
        <begin position="514"/>
        <end position="545"/>
    </location>
</feature>
<evidence type="ECO:0000313" key="7">
    <source>
        <dbReference type="EMBL" id="TGZ80647.1"/>
    </source>
</evidence>
<dbReference type="OrthoDB" id="14833at2759"/>
<evidence type="ECO:0000256" key="1">
    <source>
        <dbReference type="ARBA" id="ARBA00008842"/>
    </source>
</evidence>
<evidence type="ECO:0000256" key="6">
    <source>
        <dbReference type="SAM" id="MobiDB-lite"/>
    </source>
</evidence>
<keyword evidence="3" id="KW-0445">Lipid transport</keyword>
<dbReference type="PANTHER" id="PTHR10972">
    <property type="entry name" value="OXYSTEROL-BINDING PROTEIN-RELATED"/>
    <property type="match status" value="1"/>
</dbReference>
<accession>A0A4S2MVP4</accession>
<dbReference type="FunFam" id="2.40.160.120:FF:000007">
    <property type="entry name" value="Oxysterol binding protein"/>
    <property type="match status" value="1"/>
</dbReference>
<dbReference type="GO" id="GO:0016020">
    <property type="term" value="C:membrane"/>
    <property type="evidence" value="ECO:0007669"/>
    <property type="project" value="TreeGrafter"/>
</dbReference>
<dbReference type="EMBL" id="ML220123">
    <property type="protein sequence ID" value="TGZ80647.1"/>
    <property type="molecule type" value="Genomic_DNA"/>
</dbReference>
<dbReference type="AlphaFoldDB" id="A0A4S2MVP4"/>
<proteinExistence type="inferred from homology"/>
<dbReference type="InterPro" id="IPR037239">
    <property type="entry name" value="OSBP_sf"/>
</dbReference>
<dbReference type="GO" id="GO:0032541">
    <property type="term" value="C:cortical endoplasmic reticulum"/>
    <property type="evidence" value="ECO:0007669"/>
    <property type="project" value="TreeGrafter"/>
</dbReference>
<dbReference type="FunFam" id="1.10.287.2720:FF:000001">
    <property type="entry name" value="Oxysterol-binding OBPalpha"/>
    <property type="match status" value="1"/>
</dbReference>
<dbReference type="GO" id="GO:0006869">
    <property type="term" value="P:lipid transport"/>
    <property type="evidence" value="ECO:0007669"/>
    <property type="project" value="UniProtKB-KW"/>
</dbReference>
<dbReference type="Gene3D" id="1.10.287.2720">
    <property type="match status" value="1"/>
</dbReference>
<name>A0A4S2MVP4_9PEZI</name>
<evidence type="ECO:0000256" key="4">
    <source>
        <dbReference type="ARBA" id="ARBA00023121"/>
    </source>
</evidence>
<dbReference type="InParanoid" id="A0A4S2MVP4"/>
<keyword evidence="2" id="KW-0813">Transport</keyword>
<sequence length="545" mass="60695">MRLTSRRRNTDSAVPVTGSKSGEGSDGSRTPVSEEETVVDDSEKNVLMSIISQLRPGADLSRITLPTFILEPRSMLERITNFMQHPENLTPLTEISNPEERFLAVVKFYLSGWHIKPAGVKKPLNPILGEFFTCYWNLDSSHQAFYIAEQTSHHPPKSSYFYMAPQHHIRIDGTLKPQSRFLGNSAASMMNESVVVMRLLNQGKTAGKPGGGEKYILTQPNMYVRGILFGKMKYELGDHAYVRCPEQDLVCDIDFKVKGFFTGTYNAIGGTIKRESTGEVLYEISGSWNGEMFVRNCLTNKKELLFDATHAQNTPPSVKPISEQEERESQRLWQHVVKALNDRDQERATDEKFKIENRQREEARMREADDVEWHPRFFRRVDPMKGEEEGLDYILSAHMSEFPDDIATAEEQIKQILAVAPILHHDHNSIYEIPGYHAKCSTPANVTPTPATTEKPEPARSETGTTADLIDFTPDTNLRDTPALVPTSAGVAPAGKLGQSGLESMADVEKALPATSGAAPVAGTTSKAAKRESYASSDDDFVDAQ</sequence>
<dbReference type="Gene3D" id="2.40.160.120">
    <property type="match status" value="1"/>
</dbReference>
<keyword evidence="8" id="KW-1185">Reference proteome</keyword>
<gene>
    <name evidence="7" type="ORF">EX30DRAFT_371996</name>
</gene>
<dbReference type="GO" id="GO:0032934">
    <property type="term" value="F:sterol binding"/>
    <property type="evidence" value="ECO:0007669"/>
    <property type="project" value="TreeGrafter"/>
</dbReference>
<reference evidence="7 8" key="1">
    <citation type="submission" date="2019-04" db="EMBL/GenBank/DDBJ databases">
        <title>Comparative genomics and transcriptomics to analyze fruiting body development in filamentous ascomycetes.</title>
        <authorList>
            <consortium name="DOE Joint Genome Institute"/>
            <person name="Lutkenhaus R."/>
            <person name="Traeger S."/>
            <person name="Breuer J."/>
            <person name="Kuo A."/>
            <person name="Lipzen A."/>
            <person name="Pangilinan J."/>
            <person name="Dilworth D."/>
            <person name="Sandor L."/>
            <person name="Poggeler S."/>
            <person name="Barry K."/>
            <person name="Grigoriev I.V."/>
            <person name="Nowrousian M."/>
        </authorList>
    </citation>
    <scope>NUCLEOTIDE SEQUENCE [LARGE SCALE GENOMIC DNA]</scope>
    <source>
        <strain evidence="7 8">CBS 389.68</strain>
    </source>
</reference>
<dbReference type="Pfam" id="PF01237">
    <property type="entry name" value="Oxysterol_BP"/>
    <property type="match status" value="2"/>
</dbReference>
<dbReference type="Proteomes" id="UP000298138">
    <property type="component" value="Unassembled WGS sequence"/>
</dbReference>
<dbReference type="GO" id="GO:0005829">
    <property type="term" value="C:cytosol"/>
    <property type="evidence" value="ECO:0007669"/>
    <property type="project" value="TreeGrafter"/>
</dbReference>
<dbReference type="FunCoup" id="A0A4S2MVP4">
    <property type="interactions" value="1257"/>
</dbReference>
<dbReference type="InterPro" id="IPR018494">
    <property type="entry name" value="Oxysterol-bd_CS"/>
</dbReference>
<evidence type="ECO:0000256" key="5">
    <source>
        <dbReference type="RuleBase" id="RU003844"/>
    </source>
</evidence>
<evidence type="ECO:0000256" key="3">
    <source>
        <dbReference type="ARBA" id="ARBA00023055"/>
    </source>
</evidence>
<feature type="region of interest" description="Disordered" evidence="6">
    <location>
        <begin position="1"/>
        <end position="39"/>
    </location>
</feature>